<dbReference type="InterPro" id="IPR036291">
    <property type="entry name" value="NAD(P)-bd_dom_sf"/>
</dbReference>
<comment type="caution">
    <text evidence="11">The sequence shown here is derived from an EMBL/GenBank/DDBJ whole genome shotgun (WGS) entry which is preliminary data.</text>
</comment>
<comment type="function">
    <text evidence="9">Catalyzes the two-step NADP-dependent conversion of GDP-4-dehydro-6-deoxy-D-mannose to GDP-fucose, involving an epimerase and a reductase reaction.</text>
</comment>
<dbReference type="EC" id="1.1.1.271" evidence="3 9"/>
<reference evidence="12" key="1">
    <citation type="submission" date="2018-05" db="EMBL/GenBank/DDBJ databases">
        <authorList>
            <person name="Feng T."/>
        </authorList>
    </citation>
    <scope>NUCLEOTIDE SEQUENCE [LARGE SCALE GENOMIC DNA]</scope>
    <source>
        <strain evidence="12">S27</strain>
    </source>
</reference>
<dbReference type="Gene3D" id="3.40.50.720">
    <property type="entry name" value="NAD(P)-binding Rossmann-like Domain"/>
    <property type="match status" value="1"/>
</dbReference>
<dbReference type="FunFam" id="3.40.50.720:FF:000101">
    <property type="entry name" value="GDP-L-fucose synthase"/>
    <property type="match status" value="1"/>
</dbReference>
<dbReference type="SUPFAM" id="SSF51735">
    <property type="entry name" value="NAD(P)-binding Rossmann-fold domains"/>
    <property type="match status" value="1"/>
</dbReference>
<feature type="binding site" evidence="9">
    <location>
        <begin position="11"/>
        <end position="17"/>
    </location>
    <ligand>
        <name>NADP(+)</name>
        <dbReference type="ChEBI" id="CHEBI:58349"/>
    </ligand>
</feature>
<evidence type="ECO:0000256" key="8">
    <source>
        <dbReference type="ARBA" id="ARBA00051935"/>
    </source>
</evidence>
<name>A0A370N5A7_9BURK</name>
<proteinExistence type="inferred from homology"/>
<dbReference type="Gene3D" id="3.90.25.10">
    <property type="entry name" value="UDP-galactose 4-epimerase, domain 1"/>
    <property type="match status" value="1"/>
</dbReference>
<evidence type="ECO:0000256" key="6">
    <source>
        <dbReference type="ARBA" id="ARBA00023235"/>
    </source>
</evidence>
<dbReference type="InterPro" id="IPR001509">
    <property type="entry name" value="Epimerase_deHydtase"/>
</dbReference>
<evidence type="ECO:0000256" key="2">
    <source>
        <dbReference type="ARBA" id="ARBA00005959"/>
    </source>
</evidence>
<feature type="binding site" evidence="9">
    <location>
        <position position="210"/>
    </location>
    <ligand>
        <name>substrate</name>
    </ligand>
</feature>
<feature type="domain" description="NAD-dependent epimerase/dehydratase" evidence="10">
    <location>
        <begin position="7"/>
        <end position="238"/>
    </location>
</feature>
<dbReference type="UniPathway" id="UPA00128">
    <property type="reaction ID" value="UER00191"/>
</dbReference>
<accession>A0A370N5A7</accession>
<dbReference type="PANTHER" id="PTHR43238">
    <property type="entry name" value="GDP-L-FUCOSE SYNTHASE"/>
    <property type="match status" value="1"/>
</dbReference>
<keyword evidence="4 9" id="KW-0521">NADP</keyword>
<dbReference type="GO" id="GO:0042351">
    <property type="term" value="P:'de novo' GDP-L-fucose biosynthetic process"/>
    <property type="evidence" value="ECO:0007669"/>
    <property type="project" value="UniProtKB-UniRule"/>
</dbReference>
<dbReference type="AlphaFoldDB" id="A0A370N5A7"/>
<evidence type="ECO:0000256" key="3">
    <source>
        <dbReference type="ARBA" id="ARBA00012371"/>
    </source>
</evidence>
<evidence type="ECO:0000313" key="12">
    <source>
        <dbReference type="Proteomes" id="UP000254875"/>
    </source>
</evidence>
<organism evidence="11 12">
    <name type="scientific">Paraburkholderia lacunae</name>
    <dbReference type="NCBI Taxonomy" id="2211104"/>
    <lineage>
        <taxon>Bacteria</taxon>
        <taxon>Pseudomonadati</taxon>
        <taxon>Pseudomonadota</taxon>
        <taxon>Betaproteobacteria</taxon>
        <taxon>Burkholderiales</taxon>
        <taxon>Burkholderiaceae</taxon>
        <taxon>Paraburkholderia</taxon>
    </lineage>
</organism>
<dbReference type="EMBL" id="QHKS01000013">
    <property type="protein sequence ID" value="RDK00800.1"/>
    <property type="molecule type" value="Genomic_DNA"/>
</dbReference>
<dbReference type="GO" id="GO:0016853">
    <property type="term" value="F:isomerase activity"/>
    <property type="evidence" value="ECO:0007669"/>
    <property type="project" value="UniProtKB-KW"/>
</dbReference>
<comment type="catalytic activity">
    <reaction evidence="8 9">
        <text>GDP-beta-L-fucose + NADP(+) = GDP-4-dehydro-alpha-D-rhamnose + NADPH + H(+)</text>
        <dbReference type="Rhea" id="RHEA:18885"/>
        <dbReference type="ChEBI" id="CHEBI:15378"/>
        <dbReference type="ChEBI" id="CHEBI:57273"/>
        <dbReference type="ChEBI" id="CHEBI:57783"/>
        <dbReference type="ChEBI" id="CHEBI:57964"/>
        <dbReference type="ChEBI" id="CHEBI:58349"/>
        <dbReference type="EC" id="1.1.1.271"/>
    </reaction>
</comment>
<feature type="binding site" evidence="9">
    <location>
        <position position="203"/>
    </location>
    <ligand>
        <name>substrate</name>
    </ligand>
</feature>
<dbReference type="GO" id="GO:0070401">
    <property type="term" value="F:NADP+ binding"/>
    <property type="evidence" value="ECO:0007669"/>
    <property type="project" value="UniProtKB-UniRule"/>
</dbReference>
<dbReference type="CDD" id="cd05239">
    <property type="entry name" value="GDP_FS_SDR_e"/>
    <property type="match status" value="1"/>
</dbReference>
<evidence type="ECO:0000259" key="10">
    <source>
        <dbReference type="Pfam" id="PF01370"/>
    </source>
</evidence>
<dbReference type="OrthoDB" id="9811425at2"/>
<keyword evidence="7 9" id="KW-0511">Multifunctional enzyme</keyword>
<feature type="binding site" evidence="9">
    <location>
        <position position="270"/>
    </location>
    <ligand>
        <name>substrate</name>
    </ligand>
</feature>
<evidence type="ECO:0000313" key="11">
    <source>
        <dbReference type="EMBL" id="RDK00800.1"/>
    </source>
</evidence>
<keyword evidence="12" id="KW-1185">Reference proteome</keyword>
<feature type="binding site" evidence="9">
    <location>
        <position position="180"/>
    </location>
    <ligand>
        <name>NADP(+)</name>
        <dbReference type="ChEBI" id="CHEBI:58349"/>
    </ligand>
</feature>
<evidence type="ECO:0000256" key="9">
    <source>
        <dbReference type="HAMAP-Rule" id="MF_00956"/>
    </source>
</evidence>
<dbReference type="InterPro" id="IPR028614">
    <property type="entry name" value="GDP_fucose/colitose_synth"/>
</dbReference>
<dbReference type="GO" id="GO:0050577">
    <property type="term" value="F:GDP-L-fucose synthase activity"/>
    <property type="evidence" value="ECO:0007669"/>
    <property type="project" value="UniProtKB-UniRule"/>
</dbReference>
<feature type="binding site" evidence="9">
    <location>
        <begin position="164"/>
        <end position="167"/>
    </location>
    <ligand>
        <name>NADP(+)</name>
        <dbReference type="ChEBI" id="CHEBI:58349"/>
    </ligand>
</feature>
<gene>
    <name evidence="9" type="primary">fcl</name>
    <name evidence="11" type="ORF">DLM46_20840</name>
</gene>
<feature type="binding site" evidence="9">
    <location>
        <begin position="106"/>
        <end position="109"/>
    </location>
    <ligand>
        <name>NADP(+)</name>
        <dbReference type="ChEBI" id="CHEBI:58349"/>
    </ligand>
</feature>
<comment type="similarity">
    <text evidence="2 9">Belongs to the NAD(P)-dependent epimerase/dehydratase family. Fucose synthase subfamily.</text>
</comment>
<keyword evidence="6 9" id="KW-0413">Isomerase</keyword>
<dbReference type="Proteomes" id="UP000254875">
    <property type="component" value="Unassembled WGS sequence"/>
</dbReference>
<feature type="binding site" evidence="9">
    <location>
        <position position="141"/>
    </location>
    <ligand>
        <name>NADP(+)</name>
        <dbReference type="ChEBI" id="CHEBI:58349"/>
    </ligand>
</feature>
<keyword evidence="5 9" id="KW-0560">Oxidoreductase</keyword>
<feature type="active site" description="Proton donor/acceptor" evidence="9">
    <location>
        <position position="137"/>
    </location>
</feature>
<protein>
    <recommendedName>
        <fullName evidence="3 9">GDP-L-fucose synthase</fullName>
        <ecNumber evidence="3 9">1.1.1.271</ecNumber>
    </recommendedName>
    <alternativeName>
        <fullName evidence="9">GDP-4-keto-6-deoxy-D-mannose-3,5-epimerase-4-reductase</fullName>
    </alternativeName>
</protein>
<feature type="site" description="Important for catalytic activity" evidence="9">
    <location>
        <position position="108"/>
    </location>
</feature>
<sequence length="316" mass="34757">MDKNARIFVAGHRGMVGSALLRNLASRGYRNVVTRSRAELDLTSQDAVEGFFRDEAIDVVMLAAAKVGGILANDTYPADFLYLNLIIEANVINSAYRAGVRRLVFLGSSCIYPREAPQPIKEDYLLTGPLESTNEPYAIAKIAGIKLCEAFNRQFGTQYISLMPTNLYGPNDNYDLKTSHVLPALLRKAHEAKASGAGSLTVWGTGRVRREFLHVDDMADAAVFLLEQGIAAGWYNVGCGADVTIEELAHAAMRAVGFDGRIEFDVSKPDGTPQKLLDVSKLAEFGWRAKIGLEEGLATTYQDFLRRYETQVLERA</sequence>
<dbReference type="RefSeq" id="WP_115103335.1">
    <property type="nucleotide sequence ID" value="NZ_QHKS01000013.1"/>
</dbReference>
<dbReference type="PANTHER" id="PTHR43238:SF1">
    <property type="entry name" value="GDP-L-FUCOSE SYNTHASE"/>
    <property type="match status" value="1"/>
</dbReference>
<evidence type="ECO:0000256" key="7">
    <source>
        <dbReference type="ARBA" id="ARBA00023268"/>
    </source>
</evidence>
<evidence type="ECO:0000256" key="1">
    <source>
        <dbReference type="ARBA" id="ARBA00004883"/>
    </source>
</evidence>
<feature type="site" description="Important for catalytic activity" evidence="9">
    <location>
        <position position="110"/>
    </location>
</feature>
<dbReference type="HAMAP" id="MF_00956">
    <property type="entry name" value="GDP_fucose_synth"/>
    <property type="match status" value="1"/>
</dbReference>
<evidence type="ECO:0000256" key="4">
    <source>
        <dbReference type="ARBA" id="ARBA00022857"/>
    </source>
</evidence>
<feature type="binding site" evidence="9">
    <location>
        <position position="188"/>
    </location>
    <ligand>
        <name>substrate</name>
    </ligand>
</feature>
<dbReference type="Pfam" id="PF01370">
    <property type="entry name" value="Epimerase"/>
    <property type="match status" value="1"/>
</dbReference>
<evidence type="ECO:0000256" key="5">
    <source>
        <dbReference type="ARBA" id="ARBA00023002"/>
    </source>
</evidence>
<comment type="pathway">
    <text evidence="1 9">Nucleotide-sugar biosynthesis; GDP-L-fucose biosynthesis via de novo pathway; GDP-L-fucose from GDP-alpha-D-mannose: step 2/2.</text>
</comment>